<comment type="caution">
    <text evidence="4">The sequence shown here is derived from an EMBL/GenBank/DDBJ whole genome shotgun (WGS) entry which is preliminary data.</text>
</comment>
<dbReference type="Pfam" id="PF22422">
    <property type="entry name" value="MGH1-like_GH"/>
    <property type="match status" value="1"/>
</dbReference>
<evidence type="ECO:0000313" key="5">
    <source>
        <dbReference type="Proteomes" id="UP001530377"/>
    </source>
</evidence>
<feature type="compositionally biased region" description="Basic and acidic residues" evidence="1">
    <location>
        <begin position="71"/>
        <end position="80"/>
    </location>
</feature>
<evidence type="ECO:0000256" key="1">
    <source>
        <dbReference type="SAM" id="MobiDB-lite"/>
    </source>
</evidence>
<dbReference type="InterPro" id="IPR008928">
    <property type="entry name" value="6-hairpin_glycosidase_sf"/>
</dbReference>
<dbReference type="EMBL" id="JALLPB020000026">
    <property type="protein sequence ID" value="KAL3823917.1"/>
    <property type="molecule type" value="Genomic_DNA"/>
</dbReference>
<evidence type="ECO:0000256" key="2">
    <source>
        <dbReference type="SAM" id="Phobius"/>
    </source>
</evidence>
<dbReference type="AlphaFoldDB" id="A0ABD3SHI1"/>
<dbReference type="SUPFAM" id="SSF48208">
    <property type="entry name" value="Six-hairpin glycosidases"/>
    <property type="match status" value="1"/>
</dbReference>
<accession>A0ABD3SHI1</accession>
<protein>
    <recommendedName>
        <fullName evidence="3">Mannosylglycerate hydrolase MGH1-like glycoside hydrolase domain-containing protein</fullName>
    </recommendedName>
</protein>
<reference evidence="4 5" key="1">
    <citation type="submission" date="2024-10" db="EMBL/GenBank/DDBJ databases">
        <title>Updated reference genomes for cyclostephanoid diatoms.</title>
        <authorList>
            <person name="Roberts W.R."/>
            <person name="Alverson A.J."/>
        </authorList>
    </citation>
    <scope>NUCLEOTIDE SEQUENCE [LARGE SCALE GENOMIC DNA]</scope>
    <source>
        <strain evidence="4 5">AJA228-03</strain>
    </source>
</reference>
<feature type="region of interest" description="Disordered" evidence="1">
    <location>
        <begin position="51"/>
        <end position="80"/>
    </location>
</feature>
<sequence length="693" mass="78223">MTIRIHAASRTRSMVLVVLTYQRLPKKARTRRSHRRQPKITMLVESTLLRKRTATSPPSTPRYDKTPPAPRRRDSSSLERRKSDVERPFILRVTAALFVLIVVIHVLCRYGRPPILRGDTLLLDPIEILSTVPVGFGLNLTKNLVGMKIFLDSRLVSSITNPTELSTNNDEHNFNFGTCDIKDHGENDTLVNHSFSLGQEVLDERKMTFLKPGNHVIDIQGRNDGGIVSLVQLALKVNSPPKLTLGSSSIRRSPYEKAYELALKEVGINIACNHFVAGSGWAQLWTRDTSYASELGAAFLHPQVVMKSLMDSVGVWKDGKKAWLQDTCSHFGGWPILSDAIVGVRGAWPLYLVTGDKEFLSWAFEVTENSLERAEEEAFDKVTGLFVGCSSFLESNSGYPEKYANEGDLVGKTKALSTNMLYYSGYKYASKMGRELGVVDESIRHFEEKARFLKATIQQRLWSSSLSNYAYFEDEHGFLINHTEGLGSALALLEFDDDDERNDMILSSTWVDEKYGIPCLWPQFNYSADVWEWKIARHYHNGRLWPFVQGYWAMAAAHHRRVDLFSGALKGLTALSQIGNTFAEFYNLNGTYPDGRRSQLWSAAGYLSMMYHGVFGIRLKEDGIRFSPMKPKNLFPAPTIELKELRIRSMILNIYLHGHGTSIVSFEVNHSQNNGAFIMSYETGIFDVDITMG</sequence>
<dbReference type="Gene3D" id="1.50.10.10">
    <property type="match status" value="1"/>
</dbReference>
<dbReference type="Proteomes" id="UP001530377">
    <property type="component" value="Unassembled WGS sequence"/>
</dbReference>
<proteinExistence type="predicted"/>
<feature type="domain" description="Mannosylglycerate hydrolase MGH1-like glycoside hydrolase" evidence="3">
    <location>
        <begin position="411"/>
        <end position="602"/>
    </location>
</feature>
<evidence type="ECO:0000313" key="4">
    <source>
        <dbReference type="EMBL" id="KAL3823917.1"/>
    </source>
</evidence>
<feature type="transmembrane region" description="Helical" evidence="2">
    <location>
        <begin position="89"/>
        <end position="107"/>
    </location>
</feature>
<name>A0ABD3SHI1_9STRA</name>
<keyword evidence="2" id="KW-0812">Transmembrane</keyword>
<keyword evidence="2" id="KW-0472">Membrane</keyword>
<dbReference type="InterPro" id="IPR054491">
    <property type="entry name" value="MGH1-like_GH"/>
</dbReference>
<organism evidence="4 5">
    <name type="scientific">Cyclostephanos tholiformis</name>
    <dbReference type="NCBI Taxonomy" id="382380"/>
    <lineage>
        <taxon>Eukaryota</taxon>
        <taxon>Sar</taxon>
        <taxon>Stramenopiles</taxon>
        <taxon>Ochrophyta</taxon>
        <taxon>Bacillariophyta</taxon>
        <taxon>Coscinodiscophyceae</taxon>
        <taxon>Thalassiosirophycidae</taxon>
        <taxon>Stephanodiscales</taxon>
        <taxon>Stephanodiscaceae</taxon>
        <taxon>Cyclostephanos</taxon>
    </lineage>
</organism>
<keyword evidence="2" id="KW-1133">Transmembrane helix</keyword>
<keyword evidence="5" id="KW-1185">Reference proteome</keyword>
<gene>
    <name evidence="4" type="ORF">ACHAXA_007888</name>
</gene>
<evidence type="ECO:0000259" key="3">
    <source>
        <dbReference type="Pfam" id="PF22422"/>
    </source>
</evidence>
<dbReference type="InterPro" id="IPR012341">
    <property type="entry name" value="6hp_glycosidase-like_sf"/>
</dbReference>